<evidence type="ECO:0000256" key="1">
    <source>
        <dbReference type="SAM" id="MobiDB-lite"/>
    </source>
</evidence>
<organism evidence="2 3">
    <name type="scientific">Potamilus streckersoni</name>
    <dbReference type="NCBI Taxonomy" id="2493646"/>
    <lineage>
        <taxon>Eukaryota</taxon>
        <taxon>Metazoa</taxon>
        <taxon>Spiralia</taxon>
        <taxon>Lophotrochozoa</taxon>
        <taxon>Mollusca</taxon>
        <taxon>Bivalvia</taxon>
        <taxon>Autobranchia</taxon>
        <taxon>Heteroconchia</taxon>
        <taxon>Palaeoheterodonta</taxon>
        <taxon>Unionida</taxon>
        <taxon>Unionoidea</taxon>
        <taxon>Unionidae</taxon>
        <taxon>Ambleminae</taxon>
        <taxon>Lampsilini</taxon>
        <taxon>Potamilus</taxon>
    </lineage>
</organism>
<reference evidence="2" key="3">
    <citation type="submission" date="2023-05" db="EMBL/GenBank/DDBJ databases">
        <authorList>
            <person name="Smith C.H."/>
        </authorList>
    </citation>
    <scope>NUCLEOTIDE SEQUENCE</scope>
    <source>
        <strain evidence="2">CHS0354</strain>
        <tissue evidence="2">Mantle</tissue>
    </source>
</reference>
<protein>
    <submittedName>
        <fullName evidence="2">Uncharacterized protein</fullName>
    </submittedName>
</protein>
<keyword evidence="3" id="KW-1185">Reference proteome</keyword>
<proteinExistence type="predicted"/>
<feature type="compositionally biased region" description="Low complexity" evidence="1">
    <location>
        <begin position="109"/>
        <end position="132"/>
    </location>
</feature>
<feature type="compositionally biased region" description="Polar residues" evidence="1">
    <location>
        <begin position="174"/>
        <end position="183"/>
    </location>
</feature>
<feature type="compositionally biased region" description="Basic and acidic residues" evidence="1">
    <location>
        <begin position="97"/>
        <end position="108"/>
    </location>
</feature>
<reference evidence="2" key="2">
    <citation type="journal article" date="2021" name="Genome Biol. Evol.">
        <title>Developing a high-quality reference genome for a parasitic bivalve with doubly uniparental inheritance (Bivalvia: Unionida).</title>
        <authorList>
            <person name="Smith C.H."/>
        </authorList>
    </citation>
    <scope>NUCLEOTIDE SEQUENCE</scope>
    <source>
        <strain evidence="2">CHS0354</strain>
        <tissue evidence="2">Mantle</tissue>
    </source>
</reference>
<evidence type="ECO:0000313" key="2">
    <source>
        <dbReference type="EMBL" id="KAK3602841.1"/>
    </source>
</evidence>
<feature type="compositionally biased region" description="Basic and acidic residues" evidence="1">
    <location>
        <begin position="199"/>
        <end position="208"/>
    </location>
</feature>
<name>A0AAE0T346_9BIVA</name>
<feature type="region of interest" description="Disordered" evidence="1">
    <location>
        <begin position="95"/>
        <end position="208"/>
    </location>
</feature>
<feature type="compositionally biased region" description="Basic and acidic residues" evidence="1">
    <location>
        <begin position="156"/>
        <end position="173"/>
    </location>
</feature>
<dbReference type="AlphaFoldDB" id="A0AAE0T346"/>
<dbReference type="Proteomes" id="UP001195483">
    <property type="component" value="Unassembled WGS sequence"/>
</dbReference>
<evidence type="ECO:0000313" key="3">
    <source>
        <dbReference type="Proteomes" id="UP001195483"/>
    </source>
</evidence>
<gene>
    <name evidence="2" type="ORF">CHS0354_026400</name>
</gene>
<dbReference type="EMBL" id="JAEAOA010001575">
    <property type="protein sequence ID" value="KAK3602841.1"/>
    <property type="molecule type" value="Genomic_DNA"/>
</dbReference>
<sequence length="208" mass="25245">MDGFIGSFEDINMLFPTIEQRNNELLIRCLDGAKSELSKPLKYYNSEKTREDIDSLSKRKVKKELSKHYKEDQNQQIRQAQYRQYTRDLRTTVVNQHHTDHSHQEQLRYKQQQQQRQQQGQLQSKQQIQQHSASHHQHPQQEPESRPYELPQLEFCHQEPRHHPEVHHNEPQQKTELNPQESQLRTELHHPEQQLLQLHHKEWQQQSE</sequence>
<reference evidence="2" key="1">
    <citation type="journal article" date="2021" name="Genome Biol. Evol.">
        <title>A High-Quality Reference Genome for a Parasitic Bivalve with Doubly Uniparental Inheritance (Bivalvia: Unionida).</title>
        <authorList>
            <person name="Smith C.H."/>
        </authorList>
    </citation>
    <scope>NUCLEOTIDE SEQUENCE</scope>
    <source>
        <strain evidence="2">CHS0354</strain>
    </source>
</reference>
<accession>A0AAE0T346</accession>
<comment type="caution">
    <text evidence="2">The sequence shown here is derived from an EMBL/GenBank/DDBJ whole genome shotgun (WGS) entry which is preliminary data.</text>
</comment>